<dbReference type="RefSeq" id="WP_153820845.1">
    <property type="nucleotide sequence ID" value="NZ_WJIE01000005.1"/>
</dbReference>
<proteinExistence type="predicted"/>
<organism evidence="1 2">
    <name type="scientific">Polyangium spumosum</name>
    <dbReference type="NCBI Taxonomy" id="889282"/>
    <lineage>
        <taxon>Bacteria</taxon>
        <taxon>Pseudomonadati</taxon>
        <taxon>Myxococcota</taxon>
        <taxon>Polyangia</taxon>
        <taxon>Polyangiales</taxon>
        <taxon>Polyangiaceae</taxon>
        <taxon>Polyangium</taxon>
    </lineage>
</organism>
<gene>
    <name evidence="1" type="ORF">GF068_19110</name>
</gene>
<dbReference type="Proteomes" id="UP000440224">
    <property type="component" value="Unassembled WGS sequence"/>
</dbReference>
<reference evidence="1 2" key="1">
    <citation type="submission" date="2019-10" db="EMBL/GenBank/DDBJ databases">
        <title>A soil myxobacterium in the family Polyangiaceae.</title>
        <authorList>
            <person name="Li Y."/>
            <person name="Wang J."/>
        </authorList>
    </citation>
    <scope>NUCLEOTIDE SEQUENCE [LARGE SCALE GENOMIC DNA]</scope>
    <source>
        <strain evidence="1 2">DSM 14734</strain>
    </source>
</reference>
<name>A0A6N7PUB2_9BACT</name>
<evidence type="ECO:0000313" key="2">
    <source>
        <dbReference type="Proteomes" id="UP000440224"/>
    </source>
</evidence>
<accession>A0A6N7PUB2</accession>
<sequence>MQASLKEFLTDLALEPAKLAAYLTDPRSAMAGSDLPREDQDVLLRSNRHEIFARVMDVPWTDDAPLASRAMALKNETYIYVVSMER</sequence>
<evidence type="ECO:0008006" key="3">
    <source>
        <dbReference type="Google" id="ProtNLM"/>
    </source>
</evidence>
<protein>
    <recommendedName>
        <fullName evidence="3">Extradiol ring-cleavage dioxygenase LigAB LigA subunit domain-containing protein</fullName>
    </recommendedName>
</protein>
<keyword evidence="2" id="KW-1185">Reference proteome</keyword>
<comment type="caution">
    <text evidence="1">The sequence shown here is derived from an EMBL/GenBank/DDBJ whole genome shotgun (WGS) entry which is preliminary data.</text>
</comment>
<dbReference type="AlphaFoldDB" id="A0A6N7PUB2"/>
<dbReference type="EMBL" id="WJIE01000005">
    <property type="protein sequence ID" value="MRG94010.1"/>
    <property type="molecule type" value="Genomic_DNA"/>
</dbReference>
<evidence type="ECO:0000313" key="1">
    <source>
        <dbReference type="EMBL" id="MRG94010.1"/>
    </source>
</evidence>